<dbReference type="InterPro" id="IPR025870">
    <property type="entry name" value="Glyoxalase-like_dom"/>
</dbReference>
<organism evidence="2 3">
    <name type="scientific">Longibaculum muris</name>
    <dbReference type="NCBI Taxonomy" id="1796628"/>
    <lineage>
        <taxon>Bacteria</taxon>
        <taxon>Bacillati</taxon>
        <taxon>Bacillota</taxon>
        <taxon>Erysipelotrichia</taxon>
        <taxon>Erysipelotrichales</taxon>
        <taxon>Coprobacillaceae</taxon>
        <taxon>Longibaculum</taxon>
    </lineage>
</organism>
<proteinExistence type="predicted"/>
<dbReference type="Pfam" id="PF12681">
    <property type="entry name" value="Glyoxalase_2"/>
    <property type="match status" value="1"/>
</dbReference>
<dbReference type="GO" id="GO:0016829">
    <property type="term" value="F:lyase activity"/>
    <property type="evidence" value="ECO:0007669"/>
    <property type="project" value="UniProtKB-KW"/>
</dbReference>
<sequence length="154" mass="18097">MRYKNTVLIVQDLDRSKAFYRHILDLKVLLDFHGRVTLSSGIVLESYEIWKDLIHKDDNDIVLLNHASELYFEIDDIDAFMIKLNEHNVPLIHPLKEHTWGQRTVRFYDPDGHVIEVGETLKKVVKRYLSQGLSYEEAANKIGIPVDYIKHIHF</sequence>
<dbReference type="GO" id="GO:0051213">
    <property type="term" value="F:dioxygenase activity"/>
    <property type="evidence" value="ECO:0007669"/>
    <property type="project" value="UniProtKB-KW"/>
</dbReference>
<dbReference type="InterPro" id="IPR037523">
    <property type="entry name" value="VOC_core"/>
</dbReference>
<keyword evidence="2" id="KW-0560">Oxidoreductase</keyword>
<keyword evidence="3" id="KW-1185">Reference proteome</keyword>
<dbReference type="RefSeq" id="WP_066447247.1">
    <property type="nucleotide sequence ID" value="NZ_JANKBF010000027.1"/>
</dbReference>
<gene>
    <name evidence="2" type="ORF">EDD60_1326</name>
</gene>
<protein>
    <submittedName>
        <fullName evidence="2">Catechol 2,3-dioxygenase-like lactoylglutathione lyase family enzyme</fullName>
    </submittedName>
</protein>
<dbReference type="Gene3D" id="3.10.180.10">
    <property type="entry name" value="2,3-Dihydroxybiphenyl 1,2-Dioxygenase, domain 1"/>
    <property type="match status" value="1"/>
</dbReference>
<keyword evidence="2" id="KW-0456">Lyase</keyword>
<feature type="domain" description="VOC" evidence="1">
    <location>
        <begin position="2"/>
        <end position="120"/>
    </location>
</feature>
<reference evidence="2 3" key="1">
    <citation type="submission" date="2019-03" db="EMBL/GenBank/DDBJ databases">
        <title>Genomic Encyclopedia of Type Strains, Phase IV (KMG-IV): sequencing the most valuable type-strain genomes for metagenomic binning, comparative biology and taxonomic classification.</title>
        <authorList>
            <person name="Goeker M."/>
        </authorList>
    </citation>
    <scope>NUCLEOTIDE SEQUENCE [LARGE SCALE GENOMIC DNA]</scope>
    <source>
        <strain evidence="2 3">DSM 29487</strain>
    </source>
</reference>
<keyword evidence="2" id="KW-0223">Dioxygenase</keyword>
<dbReference type="GeneID" id="98916690"/>
<dbReference type="AlphaFoldDB" id="A0A4R3YGQ8"/>
<dbReference type="PROSITE" id="PS51819">
    <property type="entry name" value="VOC"/>
    <property type="match status" value="1"/>
</dbReference>
<evidence type="ECO:0000259" key="1">
    <source>
        <dbReference type="PROSITE" id="PS51819"/>
    </source>
</evidence>
<accession>A0A4R3YGQ8</accession>
<dbReference type="InterPro" id="IPR029068">
    <property type="entry name" value="Glyas_Bleomycin-R_OHBP_Dase"/>
</dbReference>
<evidence type="ECO:0000313" key="2">
    <source>
        <dbReference type="EMBL" id="TCV91376.1"/>
    </source>
</evidence>
<dbReference type="SUPFAM" id="SSF54593">
    <property type="entry name" value="Glyoxalase/Bleomycin resistance protein/Dihydroxybiphenyl dioxygenase"/>
    <property type="match status" value="1"/>
</dbReference>
<comment type="caution">
    <text evidence="2">The sequence shown here is derived from an EMBL/GenBank/DDBJ whole genome shotgun (WGS) entry which is preliminary data.</text>
</comment>
<dbReference type="Proteomes" id="UP000295515">
    <property type="component" value="Unassembled WGS sequence"/>
</dbReference>
<evidence type="ECO:0000313" key="3">
    <source>
        <dbReference type="Proteomes" id="UP000295515"/>
    </source>
</evidence>
<dbReference type="EMBL" id="SMCQ01000032">
    <property type="protein sequence ID" value="TCV91376.1"/>
    <property type="molecule type" value="Genomic_DNA"/>
</dbReference>
<name>A0A4R3YGQ8_9FIRM</name>